<feature type="transmembrane region" description="Helical" evidence="2">
    <location>
        <begin position="737"/>
        <end position="765"/>
    </location>
</feature>
<keyword evidence="2" id="KW-0812">Transmembrane</keyword>
<feature type="transmembrane region" description="Helical" evidence="2">
    <location>
        <begin position="508"/>
        <end position="536"/>
    </location>
</feature>
<feature type="transmembrane region" description="Helical" evidence="2">
    <location>
        <begin position="446"/>
        <end position="464"/>
    </location>
</feature>
<feature type="transmembrane region" description="Helical" evidence="2">
    <location>
        <begin position="1374"/>
        <end position="1394"/>
    </location>
</feature>
<evidence type="ECO:0000256" key="2">
    <source>
        <dbReference type="SAM" id="Phobius"/>
    </source>
</evidence>
<feature type="transmembrane region" description="Helical" evidence="2">
    <location>
        <begin position="704"/>
        <end position="725"/>
    </location>
</feature>
<feature type="transmembrane region" description="Helical" evidence="2">
    <location>
        <begin position="1497"/>
        <end position="1518"/>
    </location>
</feature>
<reference evidence="3" key="1">
    <citation type="submission" date="2021-01" db="EMBL/GenBank/DDBJ databases">
        <authorList>
            <consortium name="Genoscope - CEA"/>
            <person name="William W."/>
        </authorList>
    </citation>
    <scope>NUCLEOTIDE SEQUENCE</scope>
</reference>
<keyword evidence="2" id="KW-1133">Transmembrane helix</keyword>
<feature type="transmembrane region" description="Helical" evidence="2">
    <location>
        <begin position="1470"/>
        <end position="1491"/>
    </location>
</feature>
<feature type="transmembrane region" description="Helical" evidence="2">
    <location>
        <begin position="665"/>
        <end position="684"/>
    </location>
</feature>
<feature type="transmembrane region" description="Helical" evidence="2">
    <location>
        <begin position="171"/>
        <end position="194"/>
    </location>
</feature>
<name>A0A8S1K6D5_PARPR</name>
<gene>
    <name evidence="3" type="ORF">PPRIM_AZ9-3.1.T0120158</name>
</gene>
<evidence type="ECO:0000313" key="4">
    <source>
        <dbReference type="Proteomes" id="UP000688137"/>
    </source>
</evidence>
<dbReference type="EMBL" id="CAJJDM010000009">
    <property type="protein sequence ID" value="CAD8047846.1"/>
    <property type="molecule type" value="Genomic_DNA"/>
</dbReference>
<accession>A0A8S1K6D5</accession>
<evidence type="ECO:0000256" key="1">
    <source>
        <dbReference type="SAM" id="Coils"/>
    </source>
</evidence>
<protein>
    <recommendedName>
        <fullName evidence="5">Transmembrane protein</fullName>
    </recommendedName>
</protein>
<feature type="transmembrane region" description="Helical" evidence="2">
    <location>
        <begin position="206"/>
        <end position="224"/>
    </location>
</feature>
<feature type="coiled-coil region" evidence="1">
    <location>
        <begin position="1106"/>
        <end position="1137"/>
    </location>
</feature>
<feature type="transmembrane region" description="Helical" evidence="2">
    <location>
        <begin position="384"/>
        <end position="402"/>
    </location>
</feature>
<proteinExistence type="predicted"/>
<feature type="transmembrane region" description="Helical" evidence="2">
    <location>
        <begin position="279"/>
        <end position="299"/>
    </location>
</feature>
<feature type="transmembrane region" description="Helical" evidence="2">
    <location>
        <begin position="642"/>
        <end position="659"/>
    </location>
</feature>
<organism evidence="3 4">
    <name type="scientific">Paramecium primaurelia</name>
    <dbReference type="NCBI Taxonomy" id="5886"/>
    <lineage>
        <taxon>Eukaryota</taxon>
        <taxon>Sar</taxon>
        <taxon>Alveolata</taxon>
        <taxon>Ciliophora</taxon>
        <taxon>Intramacronucleata</taxon>
        <taxon>Oligohymenophorea</taxon>
        <taxon>Peniculida</taxon>
        <taxon>Parameciidae</taxon>
        <taxon>Paramecium</taxon>
    </lineage>
</organism>
<dbReference type="OMA" id="RIAPKIC"/>
<keyword evidence="2" id="KW-0472">Membrane</keyword>
<evidence type="ECO:0000313" key="3">
    <source>
        <dbReference type="EMBL" id="CAD8047846.1"/>
    </source>
</evidence>
<feature type="transmembrane region" description="Helical" evidence="2">
    <location>
        <begin position="414"/>
        <end position="434"/>
    </location>
</feature>
<feature type="transmembrane region" description="Helical" evidence="2">
    <location>
        <begin position="476"/>
        <end position="496"/>
    </location>
</feature>
<feature type="transmembrane region" description="Helical" evidence="2">
    <location>
        <begin position="591"/>
        <end position="611"/>
    </location>
</feature>
<sequence length="1546" mass="180947">MNIQEGTSNHIQRPTEGDSQYQIIINKEQEITRQQLVIKLQDQNIKFTVPDTEEAQELTFLLEQKQKLQDPQEPGYVELFFQKYYEFEERFNLFFTCSPKKYKITFDLNQFIITIVYWSTFFSVLSESIAIENSSIIQNDKIRQQIAHQLPVYAFLYTISSQICQQINKNLIWILLFIFLIIIPSLVLVGYHLNLFGNYDGFSQDYIGVGYCIVSIAIFINSLINRGFLYFIKKVSSAIIATLFNCSFCVLVSYFILFKIVAFILLIQSVRLEYIIDNITSIIAPSTFLVILFFSIFLLKGLFNLPKKTIKYDLYQLSLLKYADQDIKNEYPNYKMNKKAINIFGKLKLQYIVPILIAICYATIEIFCYANLIIGLQTYDFEQIVTFGFLLLAIPIFIIIGICISNTRFKRQNLYLYTPLLLGAVFSVICIKVWSVTIENEYIKSISRLIGICPLIISLMWLTVGFFRSEKRNQKLFVMLFSCYSFALPFGIFLTFSEYFDDFGLEIGAYVLASIGLIPILLLIIYYIVVVIIYLIKLPKQAENLQFIAFEYINLKNYAIWYNSICYVISFYLICYFAWNEPITATGTKKGTIIGLLSIHSVLFILTSNALSIEVKEQTQQDIDEQQNLTYSQKFKNRMQDGTTVGIILPFIVLLPIGLSVDSEVAKNALLANSIGIPLSFLYYKFQISLKQESFNYQLFIQPLVVILGWTFIIGPIGTVFPILADYFENSSPEFALFAQLAVAYSILIIIISVTVLSIFYSVLLNKEQLEMKKKEVLKKVMSEFADNGVYATEEISSLLFVRYVQHRNSMKLEKDLIKGDPINMYEHPEPSENNNIKNILVTKQDYENKMKLEQIQESKRQKIRQSFSANYTDIQSQTSADTIKQQNQEENHGILYKMQDCLFSCFLCRFGYYDLEQIELNENNKKKDLDDIEKFFKIEKDKINKRTKIRREKRQSTYLLEDPKLGDEYKPIKEKHQHRVERFWIALYNLLLDQGDFSKLLEILALEKDYEILKQYESFEEENDKFTISEEDFALLIYDNFKDKQQSYSDILQTLAQTNFFYLIKLYPEFYKFITKFKNAQSAIQYENLKQSQKFNDERQCLIKIKIHQNELDEQQQEYEQLNQKYQLKLEETKNKYKMKTPHKVEKWIWNACKSIHTAIWITPKKYTQNLMNQLADLYSKIAPIQPKPNPISEDWTRIAPKICNCLVDEFNRFDRKANEQEFHFQITITNCLAVVLRIYDLYGLITLAFDSQVGWFGDGSQFKPIKTVDYSAIWSEYNFFFFMALLMSIAYIVLGLQASKQIADNSFGYNEDGSIAGIKSLRFWLSKTIQIISGQFIFVMKTYIDAFICDYSEYPYILVRQPSVECMSDLHFLYITLAIVGCGIYYPLSTYLQPTFQFMDRSLDLKYKSNFVVLYIQAKLLILGSSSVFSNLQESAYLYQMLFSFLVMGGLIYFHFRLDPSYIKWFNVVDRCLLLILCYFYFGAFVILISKSILVGWVITLIFTVSTLIYLTYFLIKERINYKNKQQTQVRPIEFQQTHSIRAS</sequence>
<feature type="transmembrane region" description="Helical" evidence="2">
    <location>
        <begin position="557"/>
        <end position="579"/>
    </location>
</feature>
<feature type="transmembrane region" description="Helical" evidence="2">
    <location>
        <begin position="351"/>
        <end position="372"/>
    </location>
</feature>
<keyword evidence="1" id="KW-0175">Coiled coil</keyword>
<comment type="caution">
    <text evidence="3">The sequence shown here is derived from an EMBL/GenBank/DDBJ whole genome shotgun (WGS) entry which is preliminary data.</text>
</comment>
<feature type="transmembrane region" description="Helical" evidence="2">
    <location>
        <begin position="1281"/>
        <end position="1300"/>
    </location>
</feature>
<evidence type="ECO:0008006" key="5">
    <source>
        <dbReference type="Google" id="ProtNLM"/>
    </source>
</evidence>
<feature type="transmembrane region" description="Helical" evidence="2">
    <location>
        <begin position="1438"/>
        <end position="1458"/>
    </location>
</feature>
<dbReference type="Proteomes" id="UP000688137">
    <property type="component" value="Unassembled WGS sequence"/>
</dbReference>
<keyword evidence="4" id="KW-1185">Reference proteome</keyword>
<feature type="transmembrane region" description="Helical" evidence="2">
    <location>
        <begin position="236"/>
        <end position="267"/>
    </location>
</feature>